<dbReference type="Proteomes" id="UP000002668">
    <property type="component" value="Genome"/>
</dbReference>
<keyword evidence="3" id="KW-1185">Reference proteome</keyword>
<dbReference type="HOGENOM" id="CLU_411128_0_0_1"/>
<feature type="region of interest" description="Disordered" evidence="1">
    <location>
        <begin position="316"/>
        <end position="366"/>
    </location>
</feature>
<proteinExistence type="predicted"/>
<dbReference type="InParanoid" id="E4ZVF2"/>
<feature type="region of interest" description="Disordered" evidence="1">
    <location>
        <begin position="184"/>
        <end position="204"/>
    </location>
</feature>
<feature type="compositionally biased region" description="Pro residues" evidence="1">
    <location>
        <begin position="189"/>
        <end position="201"/>
    </location>
</feature>
<feature type="region of interest" description="Disordered" evidence="1">
    <location>
        <begin position="549"/>
        <end position="572"/>
    </location>
</feature>
<dbReference type="VEuPathDB" id="FungiDB:LEMA_P027300.1"/>
<dbReference type="OrthoDB" id="3684136at2759"/>
<organism evidence="3">
    <name type="scientific">Leptosphaeria maculans (strain JN3 / isolate v23.1.3 / race Av1-4-5-6-7-8)</name>
    <name type="common">Blackleg fungus</name>
    <name type="synonym">Phoma lingam</name>
    <dbReference type="NCBI Taxonomy" id="985895"/>
    <lineage>
        <taxon>Eukaryota</taxon>
        <taxon>Fungi</taxon>
        <taxon>Dikarya</taxon>
        <taxon>Ascomycota</taxon>
        <taxon>Pezizomycotina</taxon>
        <taxon>Dothideomycetes</taxon>
        <taxon>Pleosporomycetidae</taxon>
        <taxon>Pleosporales</taxon>
        <taxon>Pleosporineae</taxon>
        <taxon>Leptosphaeriaceae</taxon>
        <taxon>Plenodomus</taxon>
        <taxon>Plenodomus lingam/Leptosphaeria maculans species complex</taxon>
    </lineage>
</organism>
<name>E4ZVF2_LEPMJ</name>
<feature type="compositionally biased region" description="Basic and acidic residues" evidence="1">
    <location>
        <begin position="551"/>
        <end position="572"/>
    </location>
</feature>
<dbReference type="AlphaFoldDB" id="E4ZVF2"/>
<evidence type="ECO:0000313" key="2">
    <source>
        <dbReference type="EMBL" id="CBX95578.1"/>
    </source>
</evidence>
<reference evidence="3" key="1">
    <citation type="journal article" date="2011" name="Nat. Commun.">
        <title>Effector diversification within compartments of the Leptosphaeria maculans genome affected by Repeat-Induced Point mutations.</title>
        <authorList>
            <person name="Rouxel T."/>
            <person name="Grandaubert J."/>
            <person name="Hane J.K."/>
            <person name="Hoede C."/>
            <person name="van de Wouw A.P."/>
            <person name="Couloux A."/>
            <person name="Dominguez V."/>
            <person name="Anthouard V."/>
            <person name="Bally P."/>
            <person name="Bourras S."/>
            <person name="Cozijnsen A.J."/>
            <person name="Ciuffetti L.M."/>
            <person name="Degrave A."/>
            <person name="Dilmaghani A."/>
            <person name="Duret L."/>
            <person name="Fudal I."/>
            <person name="Goodwin S.B."/>
            <person name="Gout L."/>
            <person name="Glaser N."/>
            <person name="Linglin J."/>
            <person name="Kema G.H.J."/>
            <person name="Lapalu N."/>
            <person name="Lawrence C.B."/>
            <person name="May K."/>
            <person name="Meyer M."/>
            <person name="Ollivier B."/>
            <person name="Poulain J."/>
            <person name="Schoch C.L."/>
            <person name="Simon A."/>
            <person name="Spatafora J.W."/>
            <person name="Stachowiak A."/>
            <person name="Turgeon B.G."/>
            <person name="Tyler B.M."/>
            <person name="Vincent D."/>
            <person name="Weissenbach J."/>
            <person name="Amselem J."/>
            <person name="Quesneville H."/>
            <person name="Oliver R.P."/>
            <person name="Wincker P."/>
            <person name="Balesdent M.-H."/>
            <person name="Howlett B.J."/>
        </authorList>
    </citation>
    <scope>NUCLEOTIDE SEQUENCE [LARGE SCALE GENOMIC DNA]</scope>
    <source>
        <strain evidence="3">JN3 / isolate v23.1.3 / race Av1-4-5-6-7-8</strain>
    </source>
</reference>
<sequence>MPAFLKRLNSRFSGRSERTHSCSTPSLQQYVGSAKAGDDGRYSTDTIYTKPSSSRTSLVALPVITDNGPPGRNRYVDDDIFWNSVMLEADHDPPKRSSLPMSPGQKPGFYNIKTVTNVDAKDPLRGFQDTMREEIHREHCPKPPIRRHSAWPTAGLGESAIPRDEIRRSKTNNDLIVIMARPLDSEPPAQVPPFPSGPPAPTAVDVSSVEHLDHAYDPPSRRAQSPPHTSAEQCVDDEEARNNETLTWNSVLGEILANGALNPFMRERVHERVKASSFTNGIGHGKRPVTARAAGLVPNFSRPVYGSGFYSRTSVEPPMKIDEAHGPSPVGEDSSEAAPESNLPNGTHSSDNLYRSPTPASDFPANFSLQERNNTLKEDPKPQHSSNLEAKSTATHALQEDVAFREEQIIELKRCFDYAIKVLQGCWAREWELWRTLADIRRRHLAAVGLLGRLVSRGVGRRIGELADEEGALYRGMPEGYPRGYDARQLGCEDWDEDDEGRGSGRRGVGEKELDALMLMAKQNVEIVKLDVGEVVYMMREFRCMVRKAGKKMEEEREREKGEPGEGSLRDA</sequence>
<accession>E4ZVF2</accession>
<feature type="compositionally biased region" description="Polar residues" evidence="1">
    <location>
        <begin position="342"/>
        <end position="359"/>
    </location>
</feature>
<evidence type="ECO:0000256" key="1">
    <source>
        <dbReference type="SAM" id="MobiDB-lite"/>
    </source>
</evidence>
<evidence type="ECO:0000313" key="3">
    <source>
        <dbReference type="Proteomes" id="UP000002668"/>
    </source>
</evidence>
<dbReference type="EMBL" id="FP929127">
    <property type="protein sequence ID" value="CBX95578.1"/>
    <property type="molecule type" value="Genomic_DNA"/>
</dbReference>
<protein>
    <submittedName>
        <fullName evidence="2">Predicted protein</fullName>
    </submittedName>
</protein>
<dbReference type="eggNOG" id="ENOG502TFMQ">
    <property type="taxonomic scope" value="Eukaryota"/>
</dbReference>
<gene>
    <name evidence="2" type="ORF">LEMA_P027300.1</name>
</gene>